<dbReference type="InterPro" id="IPR004107">
    <property type="entry name" value="Integrase_SAM-like_N"/>
</dbReference>
<dbReference type="Pfam" id="PF14659">
    <property type="entry name" value="Phage_int_SAM_3"/>
    <property type="match status" value="1"/>
</dbReference>
<feature type="domain" description="Tyr recombinase" evidence="6">
    <location>
        <begin position="165"/>
        <end position="355"/>
    </location>
</feature>
<proteinExistence type="inferred from homology"/>
<keyword evidence="4" id="KW-0233">DNA recombination</keyword>
<dbReference type="SUPFAM" id="SSF56349">
    <property type="entry name" value="DNA breaking-rejoining enzymes"/>
    <property type="match status" value="1"/>
</dbReference>
<comment type="caution">
    <text evidence="8">The sequence shown here is derived from an EMBL/GenBank/DDBJ whole genome shotgun (WGS) entry which is preliminary data.</text>
</comment>
<dbReference type="InterPro" id="IPR044068">
    <property type="entry name" value="CB"/>
</dbReference>
<dbReference type="PANTHER" id="PTHR30349:SF64">
    <property type="entry name" value="PROPHAGE INTEGRASE INTD-RELATED"/>
    <property type="match status" value="1"/>
</dbReference>
<dbReference type="InterPro" id="IPR013762">
    <property type="entry name" value="Integrase-like_cat_sf"/>
</dbReference>
<comment type="similarity">
    <text evidence="1">Belongs to the 'phage' integrase family.</text>
</comment>
<evidence type="ECO:0000256" key="2">
    <source>
        <dbReference type="ARBA" id="ARBA00022908"/>
    </source>
</evidence>
<keyword evidence="9" id="KW-1185">Reference proteome</keyword>
<dbReference type="Gene3D" id="1.10.150.130">
    <property type="match status" value="1"/>
</dbReference>
<evidence type="ECO:0000256" key="4">
    <source>
        <dbReference type="ARBA" id="ARBA00023172"/>
    </source>
</evidence>
<dbReference type="InterPro" id="IPR011010">
    <property type="entry name" value="DNA_brk_join_enz"/>
</dbReference>
<keyword evidence="3 5" id="KW-0238">DNA-binding</keyword>
<protein>
    <submittedName>
        <fullName evidence="8">Tyrosine recombinase XerC</fullName>
    </submittedName>
</protein>
<accession>M5J5G1</accession>
<evidence type="ECO:0000259" key="7">
    <source>
        <dbReference type="PROSITE" id="PS51900"/>
    </source>
</evidence>
<dbReference type="PANTHER" id="PTHR30349">
    <property type="entry name" value="PHAGE INTEGRASE-RELATED"/>
    <property type="match status" value="1"/>
</dbReference>
<dbReference type="EMBL" id="ANAG01000005">
    <property type="protein sequence ID" value="EKW99511.1"/>
    <property type="molecule type" value="Genomic_DNA"/>
</dbReference>
<feature type="domain" description="Core-binding (CB)" evidence="7">
    <location>
        <begin position="61"/>
        <end position="142"/>
    </location>
</feature>
<evidence type="ECO:0000256" key="5">
    <source>
        <dbReference type="PROSITE-ProRule" id="PRU01248"/>
    </source>
</evidence>
<dbReference type="Proteomes" id="UP000011912">
    <property type="component" value="Unassembled WGS sequence"/>
</dbReference>
<evidence type="ECO:0000313" key="9">
    <source>
        <dbReference type="Proteomes" id="UP000011912"/>
    </source>
</evidence>
<keyword evidence="2" id="KW-0229">DNA integration</keyword>
<name>M5J5G1_9LACO</name>
<evidence type="ECO:0000259" key="6">
    <source>
        <dbReference type="PROSITE" id="PS51898"/>
    </source>
</evidence>
<sequence>MSISIRKEKDGLYRGYVFFYDKDHKRRGKSAGKFKRKKDALDATRDLEKELDTSNINLLEISFANYYQRWYETYKKDGLAEVTSKRYRTFSKVIRDYFKDKMLKDVKRSDYQQFINWYGKNHSLSSVSKLNGAIRACVEYAIDDDIIRKDFTTRVKLVYNKNHERAVEYLNNNELKKFKDALIANINPRSTGRYMILTAIYTGMRKSEIQALTWSDIDFLHSTISITKSWDDAKKEFKDTKTATSRRVVPVPRELLNYLQQLKFNGSTMVFQNALGNIPTSPSLKKQINSILDDAEVPPKNNFSFHSLRHVHVAYLISKGVDIYAISKRLGHSDITITLKVYSYLIDEYKAKNDKQIIRELGAL</sequence>
<dbReference type="GO" id="GO:0006310">
    <property type="term" value="P:DNA recombination"/>
    <property type="evidence" value="ECO:0007669"/>
    <property type="project" value="UniProtKB-KW"/>
</dbReference>
<evidence type="ECO:0000313" key="8">
    <source>
        <dbReference type="EMBL" id="EKW99511.1"/>
    </source>
</evidence>
<dbReference type="PROSITE" id="PS51898">
    <property type="entry name" value="TYR_RECOMBINASE"/>
    <property type="match status" value="1"/>
</dbReference>
<dbReference type="RefSeq" id="WP_009551747.1">
    <property type="nucleotide sequence ID" value="NZ_ANAG01000005.1"/>
</dbReference>
<dbReference type="InterPro" id="IPR002104">
    <property type="entry name" value="Integrase_catalytic"/>
</dbReference>
<dbReference type="Gene3D" id="1.10.443.10">
    <property type="entry name" value="Intergrase catalytic core"/>
    <property type="match status" value="1"/>
</dbReference>
<gene>
    <name evidence="8" type="ORF">D271_01532</name>
</gene>
<dbReference type="InterPro" id="IPR010998">
    <property type="entry name" value="Integrase_recombinase_N"/>
</dbReference>
<dbReference type="GO" id="GO:0015074">
    <property type="term" value="P:DNA integration"/>
    <property type="evidence" value="ECO:0007669"/>
    <property type="project" value="InterPro"/>
</dbReference>
<dbReference type="PATRIC" id="fig|1227363.6.peg.299"/>
<evidence type="ECO:0000256" key="3">
    <source>
        <dbReference type="ARBA" id="ARBA00023125"/>
    </source>
</evidence>
<evidence type="ECO:0000256" key="1">
    <source>
        <dbReference type="ARBA" id="ARBA00008857"/>
    </source>
</evidence>
<dbReference type="PROSITE" id="PS51900">
    <property type="entry name" value="CB"/>
    <property type="match status" value="1"/>
</dbReference>
<dbReference type="Pfam" id="PF00589">
    <property type="entry name" value="Phage_integrase"/>
    <property type="match status" value="1"/>
</dbReference>
<reference evidence="8 9" key="1">
    <citation type="journal article" date="2013" name="Genome Announc.">
        <title>Genome Sequence of Lactobacillus saerimneri 30a (Formerly Lactobacillus sp. Strain 30a), a Reference Lactic Acid Bacterium Strain Producing Biogenic Amines.</title>
        <authorList>
            <person name="Romano A."/>
            <person name="Trip H."/>
            <person name="Campbell-Sills H."/>
            <person name="Bouchez O."/>
            <person name="Sherman D."/>
            <person name="Lolkema J.S."/>
            <person name="Lucas P.M."/>
        </authorList>
    </citation>
    <scope>NUCLEOTIDE SEQUENCE [LARGE SCALE GENOMIC DNA]</scope>
    <source>
        <strain evidence="8 9">30a</strain>
    </source>
</reference>
<dbReference type="GO" id="GO:0003677">
    <property type="term" value="F:DNA binding"/>
    <property type="evidence" value="ECO:0007669"/>
    <property type="project" value="UniProtKB-UniRule"/>
</dbReference>
<dbReference type="InterPro" id="IPR050090">
    <property type="entry name" value="Tyrosine_recombinase_XerCD"/>
</dbReference>
<dbReference type="STRING" id="1227363.D271_01532"/>
<organism evidence="8 9">
    <name type="scientific">Ligilactobacillus saerimneri 30a</name>
    <dbReference type="NCBI Taxonomy" id="1227363"/>
    <lineage>
        <taxon>Bacteria</taxon>
        <taxon>Bacillati</taxon>
        <taxon>Bacillota</taxon>
        <taxon>Bacilli</taxon>
        <taxon>Lactobacillales</taxon>
        <taxon>Lactobacillaceae</taxon>
        <taxon>Ligilactobacillus</taxon>
    </lineage>
</organism>
<dbReference type="CDD" id="cd01189">
    <property type="entry name" value="INT_ICEBs1_C_like"/>
    <property type="match status" value="1"/>
</dbReference>
<dbReference type="AlphaFoldDB" id="M5J5G1"/>